<dbReference type="OMA" id="HRESDYM"/>
<dbReference type="PROSITE" id="PS50865">
    <property type="entry name" value="ZF_MYND_2"/>
    <property type="match status" value="1"/>
</dbReference>
<protein>
    <recommendedName>
        <fullName evidence="6">MYND-type domain-containing protein</fullName>
    </recommendedName>
</protein>
<evidence type="ECO:0000313" key="8">
    <source>
        <dbReference type="Proteomes" id="UP000054270"/>
    </source>
</evidence>
<evidence type="ECO:0000256" key="1">
    <source>
        <dbReference type="ARBA" id="ARBA00022723"/>
    </source>
</evidence>
<sequence length="381" mass="43905">MQFGLDWGRTRPDKDVARVAWNKSWETDLEQYYSALKKGHIKGINIPLHVQNFVRGPAQKIELALLQQTRHVGRLQKDIRNFALPKLAIEDLENKWRLLDPTRREQLILLAFYKASTSSPDMEHHRKWCPEMTIAKIAANDGKYFIDLLTTLVTQRSDALEAEVVNFPNPMFDYLLRTLGIDATGERMKRYALSNRTYFISLVGWRILLAFFNLDEPSYVGKPPKVEEIDPIERAKQLGSKEFVRQVKHDAKQFKSDLAQSQAVNTCWNCDKGTSYLPVGTQLLVCSRCKGIGRIIRYCSRECQKRDWKSGLPKPHRVICGKPLEDGAPTVSKEEASRSSAHPESDLMIPYPDPNFERSPALLYQIRKIKEHRESDYMVQS</sequence>
<evidence type="ECO:0000256" key="5">
    <source>
        <dbReference type="SAM" id="MobiDB-lite"/>
    </source>
</evidence>
<dbReference type="EMBL" id="KN817552">
    <property type="protein sequence ID" value="KJA22125.1"/>
    <property type="molecule type" value="Genomic_DNA"/>
</dbReference>
<evidence type="ECO:0000256" key="4">
    <source>
        <dbReference type="PROSITE-ProRule" id="PRU00134"/>
    </source>
</evidence>
<dbReference type="OrthoDB" id="3149405at2759"/>
<dbReference type="Proteomes" id="UP000054270">
    <property type="component" value="Unassembled WGS sequence"/>
</dbReference>
<evidence type="ECO:0000256" key="3">
    <source>
        <dbReference type="ARBA" id="ARBA00022833"/>
    </source>
</evidence>
<dbReference type="AlphaFoldDB" id="A0A0D2PQI9"/>
<evidence type="ECO:0000259" key="6">
    <source>
        <dbReference type="PROSITE" id="PS50865"/>
    </source>
</evidence>
<evidence type="ECO:0000256" key="2">
    <source>
        <dbReference type="ARBA" id="ARBA00022771"/>
    </source>
</evidence>
<dbReference type="Pfam" id="PF01753">
    <property type="entry name" value="zf-MYND"/>
    <property type="match status" value="1"/>
</dbReference>
<dbReference type="Gene3D" id="6.10.140.2220">
    <property type="match status" value="1"/>
</dbReference>
<accession>A0A0D2PQI9</accession>
<organism evidence="7 8">
    <name type="scientific">Hypholoma sublateritium (strain FD-334 SS-4)</name>
    <dbReference type="NCBI Taxonomy" id="945553"/>
    <lineage>
        <taxon>Eukaryota</taxon>
        <taxon>Fungi</taxon>
        <taxon>Dikarya</taxon>
        <taxon>Basidiomycota</taxon>
        <taxon>Agaricomycotina</taxon>
        <taxon>Agaricomycetes</taxon>
        <taxon>Agaricomycetidae</taxon>
        <taxon>Agaricales</taxon>
        <taxon>Agaricineae</taxon>
        <taxon>Strophariaceae</taxon>
        <taxon>Hypholoma</taxon>
    </lineage>
</organism>
<keyword evidence="3" id="KW-0862">Zinc</keyword>
<evidence type="ECO:0000313" key="7">
    <source>
        <dbReference type="EMBL" id="KJA22125.1"/>
    </source>
</evidence>
<keyword evidence="2 4" id="KW-0863">Zinc-finger</keyword>
<proteinExistence type="predicted"/>
<dbReference type="SUPFAM" id="SSF144232">
    <property type="entry name" value="HIT/MYND zinc finger-like"/>
    <property type="match status" value="1"/>
</dbReference>
<keyword evidence="8" id="KW-1185">Reference proteome</keyword>
<dbReference type="InterPro" id="IPR002893">
    <property type="entry name" value="Znf_MYND"/>
</dbReference>
<feature type="domain" description="MYND-type" evidence="6">
    <location>
        <begin position="267"/>
        <end position="320"/>
    </location>
</feature>
<feature type="region of interest" description="Disordered" evidence="5">
    <location>
        <begin position="321"/>
        <end position="353"/>
    </location>
</feature>
<keyword evidence="1" id="KW-0479">Metal-binding</keyword>
<name>A0A0D2PQI9_HYPSF</name>
<reference evidence="8" key="1">
    <citation type="submission" date="2014-04" db="EMBL/GenBank/DDBJ databases">
        <title>Evolutionary Origins and Diversification of the Mycorrhizal Mutualists.</title>
        <authorList>
            <consortium name="DOE Joint Genome Institute"/>
            <consortium name="Mycorrhizal Genomics Consortium"/>
            <person name="Kohler A."/>
            <person name="Kuo A."/>
            <person name="Nagy L.G."/>
            <person name="Floudas D."/>
            <person name="Copeland A."/>
            <person name="Barry K.W."/>
            <person name="Cichocki N."/>
            <person name="Veneault-Fourrey C."/>
            <person name="LaButti K."/>
            <person name="Lindquist E.A."/>
            <person name="Lipzen A."/>
            <person name="Lundell T."/>
            <person name="Morin E."/>
            <person name="Murat C."/>
            <person name="Riley R."/>
            <person name="Ohm R."/>
            <person name="Sun H."/>
            <person name="Tunlid A."/>
            <person name="Henrissat B."/>
            <person name="Grigoriev I.V."/>
            <person name="Hibbett D.S."/>
            <person name="Martin F."/>
        </authorList>
    </citation>
    <scope>NUCLEOTIDE SEQUENCE [LARGE SCALE GENOMIC DNA]</scope>
    <source>
        <strain evidence="8">FD-334 SS-4</strain>
    </source>
</reference>
<feature type="compositionally biased region" description="Basic and acidic residues" evidence="5">
    <location>
        <begin position="332"/>
        <end position="345"/>
    </location>
</feature>
<dbReference type="GO" id="GO:0008270">
    <property type="term" value="F:zinc ion binding"/>
    <property type="evidence" value="ECO:0007669"/>
    <property type="project" value="UniProtKB-KW"/>
</dbReference>
<gene>
    <name evidence="7" type="ORF">HYPSUDRAFT_665697</name>
</gene>